<sequence length="100" mass="11452">MVKKEPSVKVSVAKRNIDEFYDFASSQKKSKCKECKAKYSFIESDELEIRNFASSDTNSDTSCSSNSGESIDSLLRRSDDIHVYKTVAMKKHPKRKLHKK</sequence>
<gene>
    <name evidence="1" type="ORF">Glove_441g99</name>
</gene>
<keyword evidence="2" id="KW-1185">Reference proteome</keyword>
<protein>
    <submittedName>
        <fullName evidence="1">Uncharacterized protein</fullName>
    </submittedName>
</protein>
<accession>A0A397GWN5</accession>
<dbReference type="Proteomes" id="UP000266861">
    <property type="component" value="Unassembled WGS sequence"/>
</dbReference>
<evidence type="ECO:0000313" key="2">
    <source>
        <dbReference type="Proteomes" id="UP000266861"/>
    </source>
</evidence>
<reference evidence="1 2" key="1">
    <citation type="submission" date="2018-08" db="EMBL/GenBank/DDBJ databases">
        <title>Genome and evolution of the arbuscular mycorrhizal fungus Diversispora epigaea (formerly Glomus versiforme) and its bacterial endosymbionts.</title>
        <authorList>
            <person name="Sun X."/>
            <person name="Fei Z."/>
            <person name="Harrison M."/>
        </authorList>
    </citation>
    <scope>NUCLEOTIDE SEQUENCE [LARGE SCALE GENOMIC DNA]</scope>
    <source>
        <strain evidence="1 2">IT104</strain>
    </source>
</reference>
<organism evidence="1 2">
    <name type="scientific">Diversispora epigaea</name>
    <dbReference type="NCBI Taxonomy" id="1348612"/>
    <lineage>
        <taxon>Eukaryota</taxon>
        <taxon>Fungi</taxon>
        <taxon>Fungi incertae sedis</taxon>
        <taxon>Mucoromycota</taxon>
        <taxon>Glomeromycotina</taxon>
        <taxon>Glomeromycetes</taxon>
        <taxon>Diversisporales</taxon>
        <taxon>Diversisporaceae</taxon>
        <taxon>Diversispora</taxon>
    </lineage>
</organism>
<dbReference type="AlphaFoldDB" id="A0A397GWN5"/>
<name>A0A397GWN5_9GLOM</name>
<evidence type="ECO:0000313" key="1">
    <source>
        <dbReference type="EMBL" id="RHZ53473.1"/>
    </source>
</evidence>
<dbReference type="EMBL" id="PQFF01000388">
    <property type="protein sequence ID" value="RHZ53473.1"/>
    <property type="molecule type" value="Genomic_DNA"/>
</dbReference>
<proteinExistence type="predicted"/>
<comment type="caution">
    <text evidence="1">The sequence shown here is derived from an EMBL/GenBank/DDBJ whole genome shotgun (WGS) entry which is preliminary data.</text>
</comment>